<dbReference type="PROSITE" id="PS50113">
    <property type="entry name" value="PAC"/>
    <property type="match status" value="1"/>
</dbReference>
<proteinExistence type="predicted"/>
<sequence length="579" mass="64519">RLTAAQKLARVGDWEYRFSDRRLTWSDQTYDICGVDRKQFEVNEESALQLVHPDDRPAVKAALKGVVDQIKSATMEYRIICPNGQERMIFQQAAVRKHDGRQVLSGTVQDITDRKKSESQIRKLALYDALTGLVNRRLLGDRLGQAIAASRRSQKYGAVLMLDLDNFKTLNDTSGHDIGDALLVEVAQRLNACIRQTDTAARLGGDEFVVLLEWLDGHHDTSLKMALDVAEKIRISLNRPYVLGKKNHMCHASASIGTVIFKGDVHTSSELLKRADVAMYEAKDLGRNRVCLFSKKRQAIVDRTTAMAYDLKKALARNEFSLYLQPQIMGTGNVCSAEALLRWIPAGKQPVSPGLFIPIAEETGLILPLGEWVLTNACQLLVKLQECRNLPTGFTLAVNISARQFSDDHFLEKVKAIISSSGIDPRRLKFELTETCLLHDLDSGRATLESLQQMGIHIELDDFGTGYSSLNMLKNLPINTLKIDQSLIHGIETGSQGKTLVRAAIAMARAMSMTVIAEGVETERQESFLVEEGCDIMQGFRYARPMPLPDFTAYLNENTRPGSKGEKPRLIVLEARNHG</sequence>
<dbReference type="PROSITE" id="PS50883">
    <property type="entry name" value="EAL"/>
    <property type="match status" value="1"/>
</dbReference>
<dbReference type="InterPro" id="IPR035965">
    <property type="entry name" value="PAS-like_dom_sf"/>
</dbReference>
<feature type="domain" description="GGDEF" evidence="3">
    <location>
        <begin position="155"/>
        <end position="295"/>
    </location>
</feature>
<dbReference type="PANTHER" id="PTHR44757:SF2">
    <property type="entry name" value="BIOFILM ARCHITECTURE MAINTENANCE PROTEIN MBAA"/>
    <property type="match status" value="1"/>
</dbReference>
<feature type="domain" description="EAL" evidence="2">
    <location>
        <begin position="304"/>
        <end position="559"/>
    </location>
</feature>
<dbReference type="Gene3D" id="3.30.450.20">
    <property type="entry name" value="PAS domain"/>
    <property type="match status" value="1"/>
</dbReference>
<dbReference type="SMART" id="SM00267">
    <property type="entry name" value="GGDEF"/>
    <property type="match status" value="1"/>
</dbReference>
<evidence type="ECO:0000313" key="4">
    <source>
        <dbReference type="EMBL" id="MBG0778740.1"/>
    </source>
</evidence>
<dbReference type="CDD" id="cd00130">
    <property type="entry name" value="PAS"/>
    <property type="match status" value="1"/>
</dbReference>
<dbReference type="PROSITE" id="PS50887">
    <property type="entry name" value="GGDEF"/>
    <property type="match status" value="1"/>
</dbReference>
<dbReference type="SUPFAM" id="SSF55785">
    <property type="entry name" value="PYP-like sensor domain (PAS domain)"/>
    <property type="match status" value="1"/>
</dbReference>
<dbReference type="Gene3D" id="3.30.70.270">
    <property type="match status" value="1"/>
</dbReference>
<feature type="domain" description="PAC" evidence="1">
    <location>
        <begin position="73"/>
        <end position="123"/>
    </location>
</feature>
<protein>
    <submittedName>
        <fullName evidence="4">EAL domain-containing protein</fullName>
    </submittedName>
</protein>
<accession>A0A931G7Z7</accession>
<dbReference type="InterPro" id="IPR035919">
    <property type="entry name" value="EAL_sf"/>
</dbReference>
<dbReference type="Pfam" id="PF00990">
    <property type="entry name" value="GGDEF"/>
    <property type="match status" value="1"/>
</dbReference>
<name>A0A931G7Z7_9BACT</name>
<dbReference type="InterPro" id="IPR052155">
    <property type="entry name" value="Biofilm_reg_signaling"/>
</dbReference>
<gene>
    <name evidence="4" type="ORF">H0S81_02280</name>
</gene>
<dbReference type="InterPro" id="IPR000160">
    <property type="entry name" value="GGDEF_dom"/>
</dbReference>
<reference evidence="4" key="1">
    <citation type="submission" date="2020-07" db="EMBL/GenBank/DDBJ databases">
        <title>Severe corrosion of carbon steel in oil field produced water can be linked to methanogenic archaea containing a special type of NiFe hydrogenase.</title>
        <authorList>
            <person name="Lahme S."/>
            <person name="Mand J."/>
            <person name="Longwell J."/>
            <person name="Smith R."/>
            <person name="Enning D."/>
        </authorList>
    </citation>
    <scope>NUCLEOTIDE SEQUENCE</scope>
    <source>
        <strain evidence="4">MIC098Bin6</strain>
    </source>
</reference>
<dbReference type="CDD" id="cd01949">
    <property type="entry name" value="GGDEF"/>
    <property type="match status" value="1"/>
</dbReference>
<evidence type="ECO:0000313" key="5">
    <source>
        <dbReference type="Proteomes" id="UP000706172"/>
    </source>
</evidence>
<dbReference type="InterPro" id="IPR000700">
    <property type="entry name" value="PAS-assoc_C"/>
</dbReference>
<dbReference type="Gene3D" id="3.20.20.450">
    <property type="entry name" value="EAL domain"/>
    <property type="match status" value="1"/>
</dbReference>
<dbReference type="FunFam" id="3.30.70.270:FF:000001">
    <property type="entry name" value="Diguanylate cyclase domain protein"/>
    <property type="match status" value="1"/>
</dbReference>
<dbReference type="SUPFAM" id="SSF141868">
    <property type="entry name" value="EAL domain-like"/>
    <property type="match status" value="1"/>
</dbReference>
<dbReference type="InterPro" id="IPR043128">
    <property type="entry name" value="Rev_trsase/Diguanyl_cyclase"/>
</dbReference>
<dbReference type="InterPro" id="IPR001610">
    <property type="entry name" value="PAC"/>
</dbReference>
<dbReference type="InterPro" id="IPR000014">
    <property type="entry name" value="PAS"/>
</dbReference>
<dbReference type="SMART" id="SM00052">
    <property type="entry name" value="EAL"/>
    <property type="match status" value="1"/>
</dbReference>
<dbReference type="InterPro" id="IPR013655">
    <property type="entry name" value="PAS_fold_3"/>
</dbReference>
<dbReference type="Pfam" id="PF08447">
    <property type="entry name" value="PAS_3"/>
    <property type="match status" value="1"/>
</dbReference>
<dbReference type="NCBIfam" id="TIGR00229">
    <property type="entry name" value="sensory_box"/>
    <property type="match status" value="1"/>
</dbReference>
<dbReference type="CDD" id="cd01948">
    <property type="entry name" value="EAL"/>
    <property type="match status" value="1"/>
</dbReference>
<dbReference type="InterPro" id="IPR029787">
    <property type="entry name" value="Nucleotide_cyclase"/>
</dbReference>
<dbReference type="Pfam" id="PF00563">
    <property type="entry name" value="EAL"/>
    <property type="match status" value="1"/>
</dbReference>
<dbReference type="GO" id="GO:0003824">
    <property type="term" value="F:catalytic activity"/>
    <property type="evidence" value="ECO:0007669"/>
    <property type="project" value="UniProtKB-ARBA"/>
</dbReference>
<comment type="caution">
    <text evidence="4">The sequence shown here is derived from an EMBL/GenBank/DDBJ whole genome shotgun (WGS) entry which is preliminary data.</text>
</comment>
<evidence type="ECO:0000259" key="2">
    <source>
        <dbReference type="PROSITE" id="PS50883"/>
    </source>
</evidence>
<dbReference type="NCBIfam" id="TIGR00254">
    <property type="entry name" value="GGDEF"/>
    <property type="match status" value="1"/>
</dbReference>
<dbReference type="SMART" id="SM00086">
    <property type="entry name" value="PAC"/>
    <property type="match status" value="1"/>
</dbReference>
<organism evidence="4 5">
    <name type="scientific">Desulfotignum balticum</name>
    <dbReference type="NCBI Taxonomy" id="115781"/>
    <lineage>
        <taxon>Bacteria</taxon>
        <taxon>Pseudomonadati</taxon>
        <taxon>Thermodesulfobacteriota</taxon>
        <taxon>Desulfobacteria</taxon>
        <taxon>Desulfobacterales</taxon>
        <taxon>Desulfobacteraceae</taxon>
        <taxon>Desulfotignum</taxon>
    </lineage>
</organism>
<feature type="non-terminal residue" evidence="4">
    <location>
        <position position="1"/>
    </location>
</feature>
<dbReference type="AlphaFoldDB" id="A0A931G7Z7"/>
<evidence type="ECO:0000259" key="1">
    <source>
        <dbReference type="PROSITE" id="PS50113"/>
    </source>
</evidence>
<evidence type="ECO:0000259" key="3">
    <source>
        <dbReference type="PROSITE" id="PS50887"/>
    </source>
</evidence>
<dbReference type="EMBL" id="JACCQK010000094">
    <property type="protein sequence ID" value="MBG0778740.1"/>
    <property type="molecule type" value="Genomic_DNA"/>
</dbReference>
<dbReference type="Proteomes" id="UP000706172">
    <property type="component" value="Unassembled WGS sequence"/>
</dbReference>
<dbReference type="Gene3D" id="2.10.70.100">
    <property type="match status" value="1"/>
</dbReference>
<dbReference type="SUPFAM" id="SSF55073">
    <property type="entry name" value="Nucleotide cyclase"/>
    <property type="match status" value="1"/>
</dbReference>
<dbReference type="PANTHER" id="PTHR44757">
    <property type="entry name" value="DIGUANYLATE CYCLASE DGCP"/>
    <property type="match status" value="1"/>
</dbReference>
<dbReference type="InterPro" id="IPR001633">
    <property type="entry name" value="EAL_dom"/>
</dbReference>